<feature type="region of interest" description="Disordered" evidence="1">
    <location>
        <begin position="198"/>
        <end position="258"/>
    </location>
</feature>
<dbReference type="Proteomes" id="UP001419268">
    <property type="component" value="Unassembled WGS sequence"/>
</dbReference>
<feature type="compositionally biased region" description="Basic residues" evidence="1">
    <location>
        <begin position="59"/>
        <end position="68"/>
    </location>
</feature>
<name>A0AAP0PEX9_9MAGN</name>
<reference evidence="2 3" key="1">
    <citation type="submission" date="2024-01" db="EMBL/GenBank/DDBJ databases">
        <title>Genome assemblies of Stephania.</title>
        <authorList>
            <person name="Yang L."/>
        </authorList>
    </citation>
    <scope>NUCLEOTIDE SEQUENCE [LARGE SCALE GENOMIC DNA]</scope>
    <source>
        <strain evidence="2">JXDWG</strain>
        <tissue evidence="2">Leaf</tissue>
    </source>
</reference>
<keyword evidence="3" id="KW-1185">Reference proteome</keyword>
<feature type="compositionally biased region" description="Basic and acidic residues" evidence="1">
    <location>
        <begin position="72"/>
        <end position="81"/>
    </location>
</feature>
<sequence>MVRGYHGSYAKPGVETPENTDKCLSGVTLRCHLYTHNNTLVQKYTTLVQTNTTCQPPHLHLHNTHTHNRSIGPREEKEEKERRRRRRDAPGRRRGGGDVTVKVSHRRLWVSVVGGGVAERGSAMEAEPHGRTMPRWYSTGVGVESNPNPSPEKRRRENKKNKKKIVLAPDRTSRSGGRRCTRARACARVCTPYRIGPRRAGSAARARTRSSSRSGPTRLGRPDPNKNKKNKRRKKEEKKGRKNERKFEKNSVKIGKNWEKLYVDKINRNR</sequence>
<feature type="compositionally biased region" description="Basic and acidic residues" evidence="1">
    <location>
        <begin position="245"/>
        <end position="258"/>
    </location>
</feature>
<evidence type="ECO:0000313" key="2">
    <source>
        <dbReference type="EMBL" id="KAK9140454.1"/>
    </source>
</evidence>
<evidence type="ECO:0000256" key="1">
    <source>
        <dbReference type="SAM" id="MobiDB-lite"/>
    </source>
</evidence>
<dbReference type="EMBL" id="JBBNAG010000004">
    <property type="protein sequence ID" value="KAK9140454.1"/>
    <property type="molecule type" value="Genomic_DNA"/>
</dbReference>
<comment type="caution">
    <text evidence="2">The sequence shown here is derived from an EMBL/GenBank/DDBJ whole genome shotgun (WGS) entry which is preliminary data.</text>
</comment>
<organism evidence="2 3">
    <name type="scientific">Stephania cephalantha</name>
    <dbReference type="NCBI Taxonomy" id="152367"/>
    <lineage>
        <taxon>Eukaryota</taxon>
        <taxon>Viridiplantae</taxon>
        <taxon>Streptophyta</taxon>
        <taxon>Embryophyta</taxon>
        <taxon>Tracheophyta</taxon>
        <taxon>Spermatophyta</taxon>
        <taxon>Magnoliopsida</taxon>
        <taxon>Ranunculales</taxon>
        <taxon>Menispermaceae</taxon>
        <taxon>Menispermoideae</taxon>
        <taxon>Cissampelideae</taxon>
        <taxon>Stephania</taxon>
    </lineage>
</organism>
<feature type="compositionally biased region" description="Low complexity" evidence="1">
    <location>
        <begin position="198"/>
        <end position="219"/>
    </location>
</feature>
<feature type="region of interest" description="Disordered" evidence="1">
    <location>
        <begin position="1"/>
        <end position="21"/>
    </location>
</feature>
<accession>A0AAP0PEX9</accession>
<evidence type="ECO:0000313" key="3">
    <source>
        <dbReference type="Proteomes" id="UP001419268"/>
    </source>
</evidence>
<proteinExistence type="predicted"/>
<dbReference type="AlphaFoldDB" id="A0AAP0PEX9"/>
<gene>
    <name evidence="2" type="ORF">Scep_010135</name>
</gene>
<feature type="compositionally biased region" description="Basic residues" evidence="1">
    <location>
        <begin position="156"/>
        <end position="165"/>
    </location>
</feature>
<feature type="compositionally biased region" description="Basic residues" evidence="1">
    <location>
        <begin position="227"/>
        <end position="244"/>
    </location>
</feature>
<protein>
    <submittedName>
        <fullName evidence="2">Uncharacterized protein</fullName>
    </submittedName>
</protein>
<feature type="region of interest" description="Disordered" evidence="1">
    <location>
        <begin position="121"/>
        <end position="182"/>
    </location>
</feature>
<feature type="region of interest" description="Disordered" evidence="1">
    <location>
        <begin position="55"/>
        <end position="99"/>
    </location>
</feature>